<evidence type="ECO:0000256" key="12">
    <source>
        <dbReference type="SAM" id="MobiDB-lite"/>
    </source>
</evidence>
<dbReference type="Pfam" id="PF00225">
    <property type="entry name" value="Kinesin"/>
    <property type="match status" value="1"/>
</dbReference>
<dbReference type="OMA" id="NMRKHIE"/>
<evidence type="ECO:0000313" key="14">
    <source>
        <dbReference type="EMBL" id="KNE70364.1"/>
    </source>
</evidence>
<dbReference type="GO" id="GO:0003777">
    <property type="term" value="F:microtubule motor activity"/>
    <property type="evidence" value="ECO:0007669"/>
    <property type="project" value="InterPro"/>
</dbReference>
<protein>
    <recommendedName>
        <fullName evidence="10">Kinesin-like protein</fullName>
    </recommendedName>
</protein>
<evidence type="ECO:0000256" key="2">
    <source>
        <dbReference type="ARBA" id="ARBA00022490"/>
    </source>
</evidence>
<dbReference type="Proteomes" id="UP000054350">
    <property type="component" value="Unassembled WGS sequence"/>
</dbReference>
<dbReference type="FunFam" id="3.40.850.10:FF:000029">
    <property type="entry name" value="Kinesin-like protein KIF17"/>
    <property type="match status" value="1"/>
</dbReference>
<dbReference type="PROSITE" id="PS50067">
    <property type="entry name" value="KINESIN_MOTOR_2"/>
    <property type="match status" value="1"/>
</dbReference>
<evidence type="ECO:0000259" key="13">
    <source>
        <dbReference type="PROSITE" id="PS50067"/>
    </source>
</evidence>
<organism evidence="14 15">
    <name type="scientific">Allomyces macrogynus (strain ATCC 38327)</name>
    <name type="common">Allomyces javanicus var. macrogynus</name>
    <dbReference type="NCBI Taxonomy" id="578462"/>
    <lineage>
        <taxon>Eukaryota</taxon>
        <taxon>Fungi</taxon>
        <taxon>Fungi incertae sedis</taxon>
        <taxon>Blastocladiomycota</taxon>
        <taxon>Blastocladiomycetes</taxon>
        <taxon>Blastocladiales</taxon>
        <taxon>Blastocladiaceae</taxon>
        <taxon>Allomyces</taxon>
    </lineage>
</organism>
<evidence type="ECO:0000256" key="10">
    <source>
        <dbReference type="RuleBase" id="RU000394"/>
    </source>
</evidence>
<dbReference type="AlphaFoldDB" id="A0A0L0T702"/>
<evidence type="ECO:0000256" key="11">
    <source>
        <dbReference type="SAM" id="Coils"/>
    </source>
</evidence>
<dbReference type="OrthoDB" id="3176171at2759"/>
<feature type="region of interest" description="Disordered" evidence="12">
    <location>
        <begin position="370"/>
        <end position="425"/>
    </location>
</feature>
<dbReference type="PRINTS" id="PR00380">
    <property type="entry name" value="KINESINHEAVY"/>
</dbReference>
<evidence type="ECO:0000256" key="7">
    <source>
        <dbReference type="ARBA" id="ARBA00023175"/>
    </source>
</evidence>
<accession>A0A0L0T702</accession>
<feature type="binding site" evidence="9">
    <location>
        <begin position="89"/>
        <end position="96"/>
    </location>
    <ligand>
        <name>ATP</name>
        <dbReference type="ChEBI" id="CHEBI:30616"/>
    </ligand>
</feature>
<dbReference type="PANTHER" id="PTHR47969">
    <property type="entry name" value="CHROMOSOME-ASSOCIATED KINESIN KIF4A-RELATED"/>
    <property type="match status" value="1"/>
</dbReference>
<dbReference type="InterPro" id="IPR036961">
    <property type="entry name" value="Kinesin_motor_dom_sf"/>
</dbReference>
<evidence type="ECO:0000256" key="4">
    <source>
        <dbReference type="ARBA" id="ARBA00022741"/>
    </source>
</evidence>
<evidence type="ECO:0000313" key="15">
    <source>
        <dbReference type="Proteomes" id="UP000054350"/>
    </source>
</evidence>
<evidence type="ECO:0000256" key="1">
    <source>
        <dbReference type="ARBA" id="ARBA00004245"/>
    </source>
</evidence>
<dbReference type="GO" id="GO:0005874">
    <property type="term" value="C:microtubule"/>
    <property type="evidence" value="ECO:0007669"/>
    <property type="project" value="UniProtKB-KW"/>
</dbReference>
<keyword evidence="6 11" id="KW-0175">Coiled coil</keyword>
<evidence type="ECO:0000256" key="6">
    <source>
        <dbReference type="ARBA" id="ARBA00023054"/>
    </source>
</evidence>
<dbReference type="STRING" id="578462.A0A0L0T702"/>
<sequence length="683" mass="74858">MSAEAIRVCLRCRPFNPKEAAAGYSRVVNFDSAASLTIANPKNPTDTKNFTFDAVFDEASEQVTVYDTTARAIVDAVLSGFNGTVFVYGQTGTGKTFSMQGLSDPPEMRGIIPQAFHHIFSHIARTPERQFLVRVSFLEIYNEEVRDLLASTSPQSVPAALDLKEHPDTGVYVKDLSSFIVRSVDDMDKYMAQGNKNRAVAATQMNATSSRSHSIFTITIESSAPGPAGPDSTHILAGKLHLVDLAGSERQAKTGAAGDRLKEAAKINLSLSALGNCISALVDGKSSHVPFRDSKLTRLLQDSLGGNAKTLMLATMSPASYNYDETLSTLRYANRAKNIKNKPTINEDPKDALLREYQLEIQRLQEMLKNKGQRAGGARSPRPTTKPATAAAAPAPGSAAPAAATATTAPPTDGADSPTAPATDNSLAALDPAMLQALQAQIEEDKRRLLASKDMAQDQKEQLVADLEARLAQLEAERAQREQLASQLAALESKLLVGGRNIFEHVSDQERELEDARLRALDEQRKQHDMQAQLDHMLEGNMALEDEYASLQEEVDVKTRKLQKLWARLDAAKRDVVDLENEWRAERLDLTAAVRELARELALKDAILDLFVPEPERRKLEARLVFDPDLDDWTWTAPDATTARPKSAENGASMNERTVASAWRRRTMASPRDGPLFYSTLIP</sequence>
<dbReference type="InterPro" id="IPR027640">
    <property type="entry name" value="Kinesin-like_fam"/>
</dbReference>
<reference evidence="14 15" key="1">
    <citation type="submission" date="2009-11" db="EMBL/GenBank/DDBJ databases">
        <title>Annotation of Allomyces macrogynus ATCC 38327.</title>
        <authorList>
            <consortium name="The Broad Institute Genome Sequencing Platform"/>
            <person name="Russ C."/>
            <person name="Cuomo C."/>
            <person name="Burger G."/>
            <person name="Gray M.W."/>
            <person name="Holland P.W.H."/>
            <person name="King N."/>
            <person name="Lang F.B.F."/>
            <person name="Roger A.J."/>
            <person name="Ruiz-Trillo I."/>
            <person name="Young S.K."/>
            <person name="Zeng Q."/>
            <person name="Gargeya S."/>
            <person name="Fitzgerald M."/>
            <person name="Haas B."/>
            <person name="Abouelleil A."/>
            <person name="Alvarado L."/>
            <person name="Arachchi H.M."/>
            <person name="Berlin A."/>
            <person name="Chapman S.B."/>
            <person name="Gearin G."/>
            <person name="Goldberg J."/>
            <person name="Griggs A."/>
            <person name="Gujja S."/>
            <person name="Hansen M."/>
            <person name="Heiman D."/>
            <person name="Howarth C."/>
            <person name="Larimer J."/>
            <person name="Lui A."/>
            <person name="MacDonald P.J.P."/>
            <person name="McCowen C."/>
            <person name="Montmayeur A."/>
            <person name="Murphy C."/>
            <person name="Neiman D."/>
            <person name="Pearson M."/>
            <person name="Priest M."/>
            <person name="Roberts A."/>
            <person name="Saif S."/>
            <person name="Shea T."/>
            <person name="Sisk P."/>
            <person name="Stolte C."/>
            <person name="Sykes S."/>
            <person name="Wortman J."/>
            <person name="Nusbaum C."/>
            <person name="Birren B."/>
        </authorList>
    </citation>
    <scope>NUCLEOTIDE SEQUENCE [LARGE SCALE GENOMIC DNA]</scope>
    <source>
        <strain evidence="14 15">ATCC 38327</strain>
    </source>
</reference>
<dbReference type="VEuPathDB" id="FungiDB:AMAG_14504"/>
<keyword evidence="4 9" id="KW-0547">Nucleotide-binding</keyword>
<dbReference type="InterPro" id="IPR001752">
    <property type="entry name" value="Kinesin_motor_dom"/>
</dbReference>
<dbReference type="InterPro" id="IPR019821">
    <property type="entry name" value="Kinesin_motor_CS"/>
</dbReference>
<gene>
    <name evidence="14" type="ORF">AMAG_14504</name>
</gene>
<keyword evidence="3 10" id="KW-0493">Microtubule</keyword>
<keyword evidence="7 9" id="KW-0505">Motor protein</keyword>
<dbReference type="SUPFAM" id="SSF52540">
    <property type="entry name" value="P-loop containing nucleoside triphosphate hydrolases"/>
    <property type="match status" value="1"/>
</dbReference>
<keyword evidence="5 9" id="KW-0067">ATP-binding</keyword>
<dbReference type="InterPro" id="IPR027417">
    <property type="entry name" value="P-loop_NTPase"/>
</dbReference>
<dbReference type="PANTHER" id="PTHR47969:SF21">
    <property type="entry name" value="KINESIN-LIKE PROTEIN"/>
    <property type="match status" value="1"/>
</dbReference>
<dbReference type="Gene3D" id="3.40.850.10">
    <property type="entry name" value="Kinesin motor domain"/>
    <property type="match status" value="1"/>
</dbReference>
<dbReference type="PROSITE" id="PS00411">
    <property type="entry name" value="KINESIN_MOTOR_1"/>
    <property type="match status" value="1"/>
</dbReference>
<feature type="domain" description="Kinesin motor" evidence="13">
    <location>
        <begin position="5"/>
        <end position="339"/>
    </location>
</feature>
<dbReference type="GO" id="GO:0007018">
    <property type="term" value="P:microtubule-based movement"/>
    <property type="evidence" value="ECO:0007669"/>
    <property type="project" value="InterPro"/>
</dbReference>
<evidence type="ECO:0000256" key="9">
    <source>
        <dbReference type="PROSITE-ProRule" id="PRU00283"/>
    </source>
</evidence>
<keyword evidence="2" id="KW-0963">Cytoplasm</keyword>
<comment type="similarity">
    <text evidence="9 10">Belongs to the TRAFAC class myosin-kinesin ATPase superfamily. Kinesin family.</text>
</comment>
<dbReference type="GO" id="GO:0008017">
    <property type="term" value="F:microtubule binding"/>
    <property type="evidence" value="ECO:0007669"/>
    <property type="project" value="InterPro"/>
</dbReference>
<reference evidence="15" key="2">
    <citation type="submission" date="2009-11" db="EMBL/GenBank/DDBJ databases">
        <title>The Genome Sequence of Allomyces macrogynus strain ATCC 38327.</title>
        <authorList>
            <consortium name="The Broad Institute Genome Sequencing Platform"/>
            <person name="Russ C."/>
            <person name="Cuomo C."/>
            <person name="Shea T."/>
            <person name="Young S.K."/>
            <person name="Zeng Q."/>
            <person name="Koehrsen M."/>
            <person name="Haas B."/>
            <person name="Borodovsky M."/>
            <person name="Guigo R."/>
            <person name="Alvarado L."/>
            <person name="Berlin A."/>
            <person name="Borenstein D."/>
            <person name="Chen Z."/>
            <person name="Engels R."/>
            <person name="Freedman E."/>
            <person name="Gellesch M."/>
            <person name="Goldberg J."/>
            <person name="Griggs A."/>
            <person name="Gujja S."/>
            <person name="Heiman D."/>
            <person name="Hepburn T."/>
            <person name="Howarth C."/>
            <person name="Jen D."/>
            <person name="Larson L."/>
            <person name="Lewis B."/>
            <person name="Mehta T."/>
            <person name="Park D."/>
            <person name="Pearson M."/>
            <person name="Roberts A."/>
            <person name="Saif S."/>
            <person name="Shenoy N."/>
            <person name="Sisk P."/>
            <person name="Stolte C."/>
            <person name="Sykes S."/>
            <person name="Walk T."/>
            <person name="White J."/>
            <person name="Yandava C."/>
            <person name="Burger G."/>
            <person name="Gray M.W."/>
            <person name="Holland P.W.H."/>
            <person name="King N."/>
            <person name="Lang F.B.F."/>
            <person name="Roger A.J."/>
            <person name="Ruiz-Trillo I."/>
            <person name="Lander E."/>
            <person name="Nusbaum C."/>
        </authorList>
    </citation>
    <scope>NUCLEOTIDE SEQUENCE [LARGE SCALE GENOMIC DNA]</scope>
    <source>
        <strain evidence="15">ATCC 38327</strain>
    </source>
</reference>
<dbReference type="eggNOG" id="KOG4280">
    <property type="taxonomic scope" value="Eukaryota"/>
</dbReference>
<dbReference type="SMART" id="SM00129">
    <property type="entry name" value="KISc"/>
    <property type="match status" value="1"/>
</dbReference>
<dbReference type="GO" id="GO:0005524">
    <property type="term" value="F:ATP binding"/>
    <property type="evidence" value="ECO:0007669"/>
    <property type="project" value="UniProtKB-UniRule"/>
</dbReference>
<keyword evidence="8" id="KW-0206">Cytoskeleton</keyword>
<evidence type="ECO:0000256" key="5">
    <source>
        <dbReference type="ARBA" id="ARBA00022840"/>
    </source>
</evidence>
<feature type="coiled-coil region" evidence="11">
    <location>
        <begin position="435"/>
        <end position="582"/>
    </location>
</feature>
<proteinExistence type="inferred from homology"/>
<name>A0A0L0T702_ALLM3</name>
<keyword evidence="15" id="KW-1185">Reference proteome</keyword>
<dbReference type="EMBL" id="GG745365">
    <property type="protein sequence ID" value="KNE70364.1"/>
    <property type="molecule type" value="Genomic_DNA"/>
</dbReference>
<feature type="compositionally biased region" description="Low complexity" evidence="12">
    <location>
        <begin position="383"/>
        <end position="423"/>
    </location>
</feature>
<evidence type="ECO:0000256" key="3">
    <source>
        <dbReference type="ARBA" id="ARBA00022701"/>
    </source>
</evidence>
<comment type="subcellular location">
    <subcellularLocation>
        <location evidence="1">Cytoplasm</location>
        <location evidence="1">Cytoskeleton</location>
    </subcellularLocation>
</comment>
<evidence type="ECO:0000256" key="8">
    <source>
        <dbReference type="ARBA" id="ARBA00023212"/>
    </source>
</evidence>